<dbReference type="Proteomes" id="UP001305521">
    <property type="component" value="Chromosome"/>
</dbReference>
<evidence type="ECO:0000259" key="1">
    <source>
        <dbReference type="Pfam" id="PF13439"/>
    </source>
</evidence>
<dbReference type="InterPro" id="IPR050194">
    <property type="entry name" value="Glycosyltransferase_grp1"/>
</dbReference>
<name>A0ABZ0PBW8_9PROT</name>
<evidence type="ECO:0000313" key="2">
    <source>
        <dbReference type="EMBL" id="WPB82947.1"/>
    </source>
</evidence>
<dbReference type="InterPro" id="IPR028098">
    <property type="entry name" value="Glyco_trans_4-like_N"/>
</dbReference>
<dbReference type="EC" id="2.4.-.-" evidence="2"/>
<dbReference type="Gene3D" id="3.40.50.2000">
    <property type="entry name" value="Glycogen Phosphorylase B"/>
    <property type="match status" value="2"/>
</dbReference>
<dbReference type="CDD" id="cd03801">
    <property type="entry name" value="GT4_PimA-like"/>
    <property type="match status" value="1"/>
</dbReference>
<gene>
    <name evidence="2" type="ORF">R9Z33_12605</name>
</gene>
<sequence length="391" mass="41573">MLERRTDILIWVAGKLDKRGSFEDYLLRLGRGLKTAGLSTHLVAGPPWDAGLRRDLAALGLGLTELGEGELRSAWRAAGILARTRPRLVHYHFGSPSSKLAALAAVSGVPRFVFTDHGSRTQVEAGGAGLAAAKRWMRRARASLVDLYLPVSNEVAGHLRQEIGLPPARLHRLMNGVDLARYRPAGAEERMALRQRLLGLGGAEPVLLYAGQLTAEKGVEDLLAIQPALLRAFPGLTIAWAGDGPLRGAVEAASGQGVRVLGRRGDMPELLRAVDLVVAPSRWREAFSLILAEAAASGLPAIASRIGGIPEVVANQVTGELVPPGEPAALLASLSGLIEQPARRIAMGQAARRRAEALFDLDGMIAATLRHYAALLPLPTASLTPALEFRS</sequence>
<dbReference type="RefSeq" id="WP_318646928.1">
    <property type="nucleotide sequence ID" value="NZ_CP137852.1"/>
</dbReference>
<dbReference type="EMBL" id="CP137852">
    <property type="protein sequence ID" value="WPB82947.1"/>
    <property type="molecule type" value="Genomic_DNA"/>
</dbReference>
<dbReference type="GO" id="GO:0016757">
    <property type="term" value="F:glycosyltransferase activity"/>
    <property type="evidence" value="ECO:0007669"/>
    <property type="project" value="UniProtKB-KW"/>
</dbReference>
<dbReference type="PANTHER" id="PTHR45947:SF13">
    <property type="entry name" value="TRANSFERASE"/>
    <property type="match status" value="1"/>
</dbReference>
<dbReference type="SUPFAM" id="SSF53756">
    <property type="entry name" value="UDP-Glycosyltransferase/glycogen phosphorylase"/>
    <property type="match status" value="1"/>
</dbReference>
<keyword evidence="2" id="KW-0808">Transferase</keyword>
<organism evidence="2 3">
    <name type="scientific">Sediminicoccus rosea</name>
    <dbReference type="NCBI Taxonomy" id="1225128"/>
    <lineage>
        <taxon>Bacteria</taxon>
        <taxon>Pseudomonadati</taxon>
        <taxon>Pseudomonadota</taxon>
        <taxon>Alphaproteobacteria</taxon>
        <taxon>Acetobacterales</taxon>
        <taxon>Roseomonadaceae</taxon>
        <taxon>Sediminicoccus</taxon>
    </lineage>
</organism>
<accession>A0ABZ0PBW8</accession>
<protein>
    <submittedName>
        <fullName evidence="2">Glycosyltransferase family 4 protein</fullName>
        <ecNumber evidence="2">2.4.-.-</ecNumber>
    </submittedName>
</protein>
<proteinExistence type="predicted"/>
<reference evidence="2 3" key="1">
    <citation type="submission" date="2023-11" db="EMBL/GenBank/DDBJ databases">
        <title>Arctic aerobic anoxygenic photoheterotroph Sediminicoccus rosea KRV36 adapts its photosynthesis to long days of polar summer.</title>
        <authorList>
            <person name="Tomasch J."/>
            <person name="Kopejtka K."/>
            <person name="Bily T."/>
            <person name="Gardiner A.T."/>
            <person name="Gardian Z."/>
            <person name="Shivaramu S."/>
            <person name="Koblizek M."/>
            <person name="Engelhardt F."/>
            <person name="Kaftan D."/>
        </authorList>
    </citation>
    <scope>NUCLEOTIDE SEQUENCE [LARGE SCALE GENOMIC DNA]</scope>
    <source>
        <strain evidence="2 3">R-30</strain>
    </source>
</reference>
<dbReference type="PANTHER" id="PTHR45947">
    <property type="entry name" value="SULFOQUINOVOSYL TRANSFERASE SQD2"/>
    <property type="match status" value="1"/>
</dbReference>
<keyword evidence="2" id="KW-0328">Glycosyltransferase</keyword>
<dbReference type="Pfam" id="PF13439">
    <property type="entry name" value="Glyco_transf_4"/>
    <property type="match status" value="1"/>
</dbReference>
<evidence type="ECO:0000313" key="3">
    <source>
        <dbReference type="Proteomes" id="UP001305521"/>
    </source>
</evidence>
<dbReference type="Pfam" id="PF13692">
    <property type="entry name" value="Glyco_trans_1_4"/>
    <property type="match status" value="1"/>
</dbReference>
<keyword evidence="3" id="KW-1185">Reference proteome</keyword>
<feature type="domain" description="Glycosyltransferase subfamily 4-like N-terminal" evidence="1">
    <location>
        <begin position="24"/>
        <end position="181"/>
    </location>
</feature>